<dbReference type="Proteomes" id="UP000076837">
    <property type="component" value="Unassembled WGS sequence"/>
</dbReference>
<evidence type="ECO:0000313" key="2">
    <source>
        <dbReference type="EMBL" id="KZM24909.1"/>
    </source>
</evidence>
<dbReference type="AlphaFoldDB" id="A0A163GLE7"/>
<dbReference type="InterPro" id="IPR055481">
    <property type="entry name" value="DUF7053"/>
</dbReference>
<reference evidence="2 3" key="1">
    <citation type="journal article" date="2016" name="Sci. Rep.">
        <title>Draft genome sequencing and secretome analysis of fungal phytopathogen Ascochyta rabiei provides insight into the necrotrophic effector repertoire.</title>
        <authorList>
            <person name="Verma S."/>
            <person name="Gazara R.K."/>
            <person name="Nizam S."/>
            <person name="Parween S."/>
            <person name="Chattopadhyay D."/>
            <person name="Verma P.K."/>
        </authorList>
    </citation>
    <scope>NUCLEOTIDE SEQUENCE [LARGE SCALE GENOMIC DNA]</scope>
    <source>
        <strain evidence="2 3">ArDII</strain>
    </source>
</reference>
<evidence type="ECO:0000313" key="3">
    <source>
        <dbReference type="Proteomes" id="UP000076837"/>
    </source>
</evidence>
<dbReference type="EMBL" id="JYNV01000148">
    <property type="protein sequence ID" value="KZM24909.1"/>
    <property type="molecule type" value="Genomic_DNA"/>
</dbReference>
<keyword evidence="3" id="KW-1185">Reference proteome</keyword>
<accession>A0A163GLE7</accession>
<comment type="caution">
    <text evidence="2">The sequence shown here is derived from an EMBL/GenBank/DDBJ whole genome shotgun (WGS) entry which is preliminary data.</text>
</comment>
<dbReference type="OrthoDB" id="3905686at2759"/>
<evidence type="ECO:0000259" key="1">
    <source>
        <dbReference type="Pfam" id="PF23155"/>
    </source>
</evidence>
<dbReference type="Pfam" id="PF23155">
    <property type="entry name" value="DUF7053"/>
    <property type="match status" value="1"/>
</dbReference>
<name>A0A163GLE7_DIDRA</name>
<proteinExistence type="predicted"/>
<organism evidence="2 3">
    <name type="scientific">Didymella rabiei</name>
    <name type="common">Chickpea ascochyta blight fungus</name>
    <name type="synonym">Mycosphaerella rabiei</name>
    <dbReference type="NCBI Taxonomy" id="5454"/>
    <lineage>
        <taxon>Eukaryota</taxon>
        <taxon>Fungi</taxon>
        <taxon>Dikarya</taxon>
        <taxon>Ascomycota</taxon>
        <taxon>Pezizomycotina</taxon>
        <taxon>Dothideomycetes</taxon>
        <taxon>Pleosporomycetidae</taxon>
        <taxon>Pleosporales</taxon>
        <taxon>Pleosporineae</taxon>
        <taxon>Didymellaceae</taxon>
        <taxon>Ascochyta</taxon>
    </lineage>
</organism>
<gene>
    <name evidence="2" type="ORF">ST47_g3932</name>
</gene>
<feature type="domain" description="DUF7053" evidence="1">
    <location>
        <begin position="13"/>
        <end position="138"/>
    </location>
</feature>
<protein>
    <recommendedName>
        <fullName evidence="1">DUF7053 domain-containing protein</fullName>
    </recommendedName>
</protein>
<sequence length="139" mass="14846">MSTFHIETSIGSTDPAVVIAALHNHELMIKTLCPALVSYAFESGDKATSAVYTVTDKKPIGQTTFKLTLTNTPGGVDSLVNAKPPVGILTIAATWRVADGKLTEDVVIDGNFMMKKVAKGNVEKTHPEQHTKLLEAARA</sequence>